<dbReference type="AlphaFoldDB" id="A0AAV3B4I6"/>
<evidence type="ECO:0000313" key="1">
    <source>
        <dbReference type="EMBL" id="EDR30575.1"/>
    </source>
</evidence>
<proteinExistence type="predicted"/>
<gene>
    <name evidence="1" type="ORF">YPIP275_0789</name>
</gene>
<accession>A0AAV3B4I6</accession>
<reference evidence="1 2" key="1">
    <citation type="submission" date="2008-01" db="EMBL/GenBank/DDBJ databases">
        <title>Yersinia pestis Strain IP275 project at JCVI/TIGR.</title>
        <authorList>
            <person name="Ravel J."/>
            <person name="Eppinger M."/>
            <person name="Fricke W.F."/>
            <person name="Rosovitz M."/>
            <person name="Lindler L.E."/>
            <person name="Bearden S."/>
            <person name="Shriefer M."/>
        </authorList>
    </citation>
    <scope>NUCLEOTIDE SEQUENCE [LARGE SCALE GENOMIC DNA]</scope>
    <source>
        <strain evidence="1 2">IP275</strain>
    </source>
</reference>
<dbReference type="Proteomes" id="UP000004430">
    <property type="component" value="Unassembled WGS sequence"/>
</dbReference>
<sequence length="41" mass="4845">MFFYNASNMISIHNIISAWLINKFMLIPVYSKQAQTTTIRH</sequence>
<protein>
    <submittedName>
        <fullName evidence="1">Uncharacterized protein</fullName>
    </submittedName>
</protein>
<dbReference type="EMBL" id="AAOS02000038">
    <property type="protein sequence ID" value="EDR30575.1"/>
    <property type="molecule type" value="Genomic_DNA"/>
</dbReference>
<evidence type="ECO:0000313" key="2">
    <source>
        <dbReference type="Proteomes" id="UP000004430"/>
    </source>
</evidence>
<reference evidence="1 2" key="2">
    <citation type="submission" date="2010-03" db="EMBL/GenBank/DDBJ databases">
        <authorList>
            <person name="Payne S.H."/>
            <person name="Sutton G.G."/>
        </authorList>
    </citation>
    <scope>NUCLEOTIDE SEQUENCE [LARGE SCALE GENOMIC DNA]</scope>
    <source>
        <strain evidence="1 2">IP275</strain>
    </source>
</reference>
<organism evidence="1 2">
    <name type="scientific">Yersinia pestis biovar Orientalis str. IP275</name>
    <dbReference type="NCBI Taxonomy" id="373665"/>
    <lineage>
        <taxon>Bacteria</taxon>
        <taxon>Pseudomonadati</taxon>
        <taxon>Pseudomonadota</taxon>
        <taxon>Gammaproteobacteria</taxon>
        <taxon>Enterobacterales</taxon>
        <taxon>Yersiniaceae</taxon>
        <taxon>Yersinia</taxon>
    </lineage>
</organism>
<comment type="caution">
    <text evidence="1">The sequence shown here is derived from an EMBL/GenBank/DDBJ whole genome shotgun (WGS) entry which is preliminary data.</text>
</comment>
<name>A0AAV3B4I6_YERPE</name>